<feature type="region of interest" description="Disordered" evidence="1">
    <location>
        <begin position="1"/>
        <end position="36"/>
    </location>
</feature>
<sequence>MEMSGFRPELHVAQQSRRDKLRVAQPSTSTPSHHLQDFPDILEQLPVHHPRLNPDLVQVRNVDNGNLLYDDPAAVYSSEMLHFSTKSSHHAQAHPISSNFNSLSKPPHGSEPRNSTQSCDNWVVSTYASGSVGSETNIPSSVYFGEYPQYSKPSNYNEFQDRRQQKHSRDAHFTSSPTLYQNSLQDVVRGTSRHAWAEGGNELALLPAYGNQSDVLYFDNANAGAWSGHDQLGFAARKNSEISDEELRNVVTDSNPQGLSLSLSSNPTSKLPVADQFGEDSKITKSAYLCSSVPKPSIISRGCGKSLQDMVGGISSNTYRNTGPLGPFTGYATILKSSKFLRPAQQLLVEFCGMSGGSKLKTCEVSERMSGEVSTSGDDAMNATTETEVGAMGNNNSGGSSSTFYSSNEISGDGGVGSSSSESFRPDYQQKKAKLLYMQEEVGC</sequence>
<feature type="compositionally biased region" description="Polar residues" evidence="1">
    <location>
        <begin position="95"/>
        <end position="104"/>
    </location>
</feature>
<feature type="region of interest" description="Disordered" evidence="1">
    <location>
        <begin position="389"/>
        <end position="425"/>
    </location>
</feature>
<feature type="region of interest" description="Disordered" evidence="1">
    <location>
        <begin position="86"/>
        <end position="118"/>
    </location>
</feature>
<accession>A0A2N9GWU0</accession>
<feature type="region of interest" description="Disordered" evidence="1">
    <location>
        <begin position="154"/>
        <end position="175"/>
    </location>
</feature>
<evidence type="ECO:0000313" key="3">
    <source>
        <dbReference type="EMBL" id="SPD04172.1"/>
    </source>
</evidence>
<evidence type="ECO:0000256" key="1">
    <source>
        <dbReference type="SAM" id="MobiDB-lite"/>
    </source>
</evidence>
<dbReference type="AlphaFoldDB" id="A0A2N9GWU0"/>
<evidence type="ECO:0000259" key="2">
    <source>
        <dbReference type="Pfam" id="PF07526"/>
    </source>
</evidence>
<feature type="compositionally biased region" description="Low complexity" evidence="1">
    <location>
        <begin position="390"/>
        <end position="408"/>
    </location>
</feature>
<reference evidence="3" key="1">
    <citation type="submission" date="2018-02" db="EMBL/GenBank/DDBJ databases">
        <authorList>
            <person name="Cohen D.B."/>
            <person name="Kent A.D."/>
        </authorList>
    </citation>
    <scope>NUCLEOTIDE SEQUENCE</scope>
</reference>
<protein>
    <recommendedName>
        <fullName evidence="2">POX domain-containing protein</fullName>
    </recommendedName>
</protein>
<feature type="domain" description="POX" evidence="2">
    <location>
        <begin position="334"/>
        <end position="442"/>
    </location>
</feature>
<dbReference type="Pfam" id="PF07526">
    <property type="entry name" value="POX"/>
    <property type="match status" value="1"/>
</dbReference>
<name>A0A2N9GWU0_FAGSY</name>
<feature type="compositionally biased region" description="Basic and acidic residues" evidence="1">
    <location>
        <begin position="159"/>
        <end position="172"/>
    </location>
</feature>
<dbReference type="InterPro" id="IPR006563">
    <property type="entry name" value="POX_dom"/>
</dbReference>
<organism evidence="3">
    <name type="scientific">Fagus sylvatica</name>
    <name type="common">Beechnut</name>
    <dbReference type="NCBI Taxonomy" id="28930"/>
    <lineage>
        <taxon>Eukaryota</taxon>
        <taxon>Viridiplantae</taxon>
        <taxon>Streptophyta</taxon>
        <taxon>Embryophyta</taxon>
        <taxon>Tracheophyta</taxon>
        <taxon>Spermatophyta</taxon>
        <taxon>Magnoliopsida</taxon>
        <taxon>eudicotyledons</taxon>
        <taxon>Gunneridae</taxon>
        <taxon>Pentapetalae</taxon>
        <taxon>rosids</taxon>
        <taxon>fabids</taxon>
        <taxon>Fagales</taxon>
        <taxon>Fagaceae</taxon>
        <taxon>Fagus</taxon>
    </lineage>
</organism>
<dbReference type="EMBL" id="OIVN01002502">
    <property type="protein sequence ID" value="SPD04172.1"/>
    <property type="molecule type" value="Genomic_DNA"/>
</dbReference>
<gene>
    <name evidence="3" type="ORF">FSB_LOCUS32054</name>
</gene>
<proteinExistence type="predicted"/>